<evidence type="ECO:0000313" key="1">
    <source>
        <dbReference type="EMBL" id="QPS84956.1"/>
    </source>
</evidence>
<dbReference type="GeneID" id="94688941"/>
<keyword evidence="1" id="KW-0614">Plasmid</keyword>
<reference evidence="1 2" key="1">
    <citation type="submission" date="2020-12" db="EMBL/GenBank/DDBJ databases">
        <title>FDA dAtabase for Regulatory Grade micrObial Sequences (FDA-ARGOS): Supporting development and validation of Infectious Disease Dx tests.</title>
        <authorList>
            <person name="Sproer C."/>
            <person name="Gronow S."/>
            <person name="Severitt S."/>
            <person name="Schroder I."/>
            <person name="Tallon L."/>
            <person name="Sadzewicz L."/>
            <person name="Zhao X."/>
            <person name="Boylan J."/>
            <person name="Ott S."/>
            <person name="Bowen H."/>
            <person name="Vavikolanu K."/>
            <person name="Mehta A."/>
            <person name="Aluvathingal J."/>
            <person name="Nadendla S."/>
            <person name="Lowell S."/>
            <person name="Myers T."/>
            <person name="Yan Y."/>
            <person name="Sichtig H."/>
        </authorList>
    </citation>
    <scope>NUCLEOTIDE SEQUENCE [LARGE SCALE GENOMIC DNA]</scope>
    <source>
        <strain evidence="1 2">FDAARGOS_890</strain>
        <plasmid evidence="1 2">unnamed</plasmid>
    </source>
</reference>
<protein>
    <submittedName>
        <fullName evidence="1">Uncharacterized protein</fullName>
    </submittedName>
</protein>
<geneLocation type="plasmid" evidence="1 2">
    <name>unnamed</name>
</geneLocation>
<dbReference type="AlphaFoldDB" id="A0A7T2Z069"/>
<sequence length="52" mass="5725">MQKWLMQVILHVLALGVVLEANDLKERSMAVLQAGCCEVASPPLCIAFRINT</sequence>
<dbReference type="KEGG" id="dla:I6G47_32945"/>
<organism evidence="1 2">
    <name type="scientific">Delftia lacustris</name>
    <dbReference type="NCBI Taxonomy" id="558537"/>
    <lineage>
        <taxon>Bacteria</taxon>
        <taxon>Pseudomonadati</taxon>
        <taxon>Pseudomonadota</taxon>
        <taxon>Betaproteobacteria</taxon>
        <taxon>Burkholderiales</taxon>
        <taxon>Comamonadaceae</taxon>
        <taxon>Delftia</taxon>
    </lineage>
</organism>
<proteinExistence type="predicted"/>
<dbReference type="Proteomes" id="UP000595064">
    <property type="component" value="Plasmid unnamed"/>
</dbReference>
<gene>
    <name evidence="1" type="ORF">I6G47_32945</name>
</gene>
<dbReference type="RefSeq" id="WP_167368407.1">
    <property type="nucleotide sequence ID" value="NZ_CP065749.1"/>
</dbReference>
<name>A0A7T2Z069_9BURK</name>
<evidence type="ECO:0000313" key="2">
    <source>
        <dbReference type="Proteomes" id="UP000595064"/>
    </source>
</evidence>
<keyword evidence="2" id="KW-1185">Reference proteome</keyword>
<dbReference type="EMBL" id="CP065749">
    <property type="protein sequence ID" value="QPS84956.1"/>
    <property type="molecule type" value="Genomic_DNA"/>
</dbReference>
<accession>A0A7T2Z069</accession>